<gene>
    <name evidence="1" type="ORF">SAJA_02720</name>
</gene>
<dbReference type="Gene3D" id="3.50.50.60">
    <property type="entry name" value="FAD/NAD(P)-binding domain"/>
    <property type="match status" value="2"/>
</dbReference>
<dbReference type="RefSeq" id="WP_123657106.1">
    <property type="nucleotide sequence ID" value="NZ_AYKG01000005.1"/>
</dbReference>
<keyword evidence="1" id="KW-0503">Monooxygenase</keyword>
<dbReference type="AlphaFoldDB" id="A0A423Q097"/>
<dbReference type="OrthoDB" id="312624at2"/>
<dbReference type="PANTHER" id="PTHR42877">
    <property type="entry name" value="L-ORNITHINE N(5)-MONOOXYGENASE-RELATED"/>
    <property type="match status" value="1"/>
</dbReference>
<evidence type="ECO:0000313" key="2">
    <source>
        <dbReference type="Proteomes" id="UP000285310"/>
    </source>
</evidence>
<dbReference type="SUPFAM" id="SSF51905">
    <property type="entry name" value="FAD/NAD(P)-binding domain"/>
    <property type="match status" value="1"/>
</dbReference>
<dbReference type="Pfam" id="PF13738">
    <property type="entry name" value="Pyr_redox_3"/>
    <property type="match status" value="1"/>
</dbReference>
<proteinExistence type="predicted"/>
<dbReference type="PANTHER" id="PTHR42877:SF4">
    <property type="entry name" value="FAD_NAD(P)-BINDING DOMAIN-CONTAINING PROTEIN-RELATED"/>
    <property type="match status" value="1"/>
</dbReference>
<accession>A0A423Q097</accession>
<dbReference type="Proteomes" id="UP000285310">
    <property type="component" value="Unassembled WGS sequence"/>
</dbReference>
<dbReference type="InterPro" id="IPR036188">
    <property type="entry name" value="FAD/NAD-bd_sf"/>
</dbReference>
<dbReference type="EMBL" id="AYKG01000005">
    <property type="protein sequence ID" value="ROO31411.1"/>
    <property type="molecule type" value="Genomic_DNA"/>
</dbReference>
<sequence length="493" mass="55557">MTSQASRNKIWPVVIIGTGFGGQSAAVNLIKRGITDFLMLERRDFMGGTWCQNSYPGAAVDVQSPLYSLSFEPYPWSQMFAEQDELAEYTNHVIDKYGLREKTRVNHNVEQVVWEEDSATWRIEITDGPTLYTRILINSSGPLSTPKIPETPGRDSFAGAQFHTNDWHHDVDHRDKKVAIVGSGASAAQVIPAIAGEVAHLHVFQRTPHWVMPRPDRKFGRLTRWLLGFKPVYKALRGVLYLALESRIVGFKYSRAMLNLVAQKKAEKHLKKQVPDDTLRAKLTPDFTIGCKRIILSNTLYPALSRDNVTLHDADDGIAKVTPTGLVTKQGHEIELDVLVWSTGYDATDGMISYPVVGRHDKPLADFWADYPRAYLGTTIPDFPNLFIVTGPNTGIGHTSAIFMIEAQMDYIMACVERVIGDASVQQIEVTSQAEARYTEHVHDEMTRTVWHNGGCNSWYKSRSGRVVAMFPGFTFMFRRMARNFKRKDHVIA</sequence>
<dbReference type="InParanoid" id="A0A423Q097"/>
<protein>
    <submittedName>
        <fullName evidence="1">Monooxygenase</fullName>
    </submittedName>
</protein>
<keyword evidence="2" id="KW-1185">Reference proteome</keyword>
<dbReference type="InterPro" id="IPR051209">
    <property type="entry name" value="FAD-bind_Monooxygenase_sf"/>
</dbReference>
<reference evidence="1 2" key="1">
    <citation type="submission" date="2013-10" db="EMBL/GenBank/DDBJ databases">
        <title>Salinisphaera japonica YTM-1 Genome Sequencing.</title>
        <authorList>
            <person name="Lai Q."/>
            <person name="Li C."/>
            <person name="Shao Z."/>
        </authorList>
    </citation>
    <scope>NUCLEOTIDE SEQUENCE [LARGE SCALE GENOMIC DNA]</scope>
    <source>
        <strain evidence="1 2">YTM-1</strain>
    </source>
</reference>
<evidence type="ECO:0000313" key="1">
    <source>
        <dbReference type="EMBL" id="ROO31411.1"/>
    </source>
</evidence>
<name>A0A423Q097_9GAMM</name>
<keyword evidence="1" id="KW-0560">Oxidoreductase</keyword>
<organism evidence="1 2">
    <name type="scientific">Salinisphaera japonica YTM-1</name>
    <dbReference type="NCBI Taxonomy" id="1209778"/>
    <lineage>
        <taxon>Bacteria</taxon>
        <taxon>Pseudomonadati</taxon>
        <taxon>Pseudomonadota</taxon>
        <taxon>Gammaproteobacteria</taxon>
        <taxon>Salinisphaerales</taxon>
        <taxon>Salinisphaeraceae</taxon>
        <taxon>Salinisphaera</taxon>
    </lineage>
</organism>
<comment type="caution">
    <text evidence="1">The sequence shown here is derived from an EMBL/GenBank/DDBJ whole genome shotgun (WGS) entry which is preliminary data.</text>
</comment>
<dbReference type="PRINTS" id="PR00469">
    <property type="entry name" value="PNDRDTASEII"/>
</dbReference>
<dbReference type="GO" id="GO:0004497">
    <property type="term" value="F:monooxygenase activity"/>
    <property type="evidence" value="ECO:0007669"/>
    <property type="project" value="UniProtKB-KW"/>
</dbReference>